<dbReference type="EMBL" id="UETC01000004">
    <property type="protein sequence ID" value="SSA45859.1"/>
    <property type="molecule type" value="Genomic_DNA"/>
</dbReference>
<protein>
    <submittedName>
        <fullName evidence="3">Uncharacterized protein</fullName>
    </submittedName>
</protein>
<dbReference type="Proteomes" id="UP000251571">
    <property type="component" value="Unassembled WGS sequence"/>
</dbReference>
<evidence type="ECO:0000313" key="2">
    <source>
        <dbReference type="EMBL" id="PWJ19197.1"/>
    </source>
</evidence>
<accession>A0A2Y9AUD8</accession>
<evidence type="ECO:0000313" key="4">
    <source>
        <dbReference type="Proteomes" id="UP000245839"/>
    </source>
</evidence>
<dbReference type="AlphaFoldDB" id="A0A2Y9AUD8"/>
<evidence type="ECO:0000313" key="5">
    <source>
        <dbReference type="Proteomes" id="UP000251571"/>
    </source>
</evidence>
<reference evidence="3 5" key="1">
    <citation type="submission" date="2016-10" db="EMBL/GenBank/DDBJ databases">
        <authorList>
            <person name="Cai Z."/>
        </authorList>
    </citation>
    <scope>NUCLEOTIDE SEQUENCE [LARGE SCALE GENOMIC DNA]</scope>
    <source>
        <strain evidence="3 5">DSM 25227</strain>
    </source>
</reference>
<evidence type="ECO:0000313" key="3">
    <source>
        <dbReference type="EMBL" id="SSA45859.1"/>
    </source>
</evidence>
<name>A0A2Y9AUD8_9RHOB</name>
<dbReference type="RefSeq" id="WP_174900358.1">
    <property type="nucleotide sequence ID" value="NZ_QGDJ01000004.1"/>
</dbReference>
<gene>
    <name evidence="2" type="ORF">BCF38_104128</name>
    <name evidence="3" type="ORF">SAMN05421539_104128</name>
</gene>
<feature type="compositionally biased region" description="Basic and acidic residues" evidence="1">
    <location>
        <begin position="128"/>
        <end position="172"/>
    </location>
</feature>
<feature type="region of interest" description="Disordered" evidence="1">
    <location>
        <begin position="68"/>
        <end position="172"/>
    </location>
</feature>
<evidence type="ECO:0000256" key="1">
    <source>
        <dbReference type="SAM" id="MobiDB-lite"/>
    </source>
</evidence>
<reference evidence="2 4" key="2">
    <citation type="submission" date="2018-03" db="EMBL/GenBank/DDBJ databases">
        <title>Genomic Encyclopedia of Archaeal and Bacterial Type Strains, Phase II (KMG-II): from individual species to whole genera.</title>
        <authorList>
            <person name="Goeker M."/>
        </authorList>
    </citation>
    <scope>NUCLEOTIDE SEQUENCE [LARGE SCALE GENOMIC DNA]</scope>
    <source>
        <strain evidence="2 4">DSM 25227</strain>
    </source>
</reference>
<dbReference type="Proteomes" id="UP000245839">
    <property type="component" value="Unassembled WGS sequence"/>
</dbReference>
<sequence>MGIAEETADKLAAAVIAHIEATGDEDIITLISKSLGDSSQTLQEAFVTSVRVQRAAIRANQMLAARAEEIARRPADEPAKPAAAPQPTIPPEPEAEAEHEQAASPEADAEAAEATEAEAPKTTRAAQRARELLERRKAEREAAEEARRAEADGAARRGRRAVPEVKSDPRLG</sequence>
<feature type="compositionally biased region" description="Basic and acidic residues" evidence="1">
    <location>
        <begin position="68"/>
        <end position="79"/>
    </location>
</feature>
<keyword evidence="4" id="KW-1185">Reference proteome</keyword>
<feature type="compositionally biased region" description="Acidic residues" evidence="1">
    <location>
        <begin position="107"/>
        <end position="116"/>
    </location>
</feature>
<organism evidence="3 5">
    <name type="scientific">Jannaschia seohaensis</name>
    <dbReference type="NCBI Taxonomy" id="475081"/>
    <lineage>
        <taxon>Bacteria</taxon>
        <taxon>Pseudomonadati</taxon>
        <taxon>Pseudomonadota</taxon>
        <taxon>Alphaproteobacteria</taxon>
        <taxon>Rhodobacterales</taxon>
        <taxon>Roseobacteraceae</taxon>
        <taxon>Jannaschia</taxon>
    </lineage>
</organism>
<proteinExistence type="predicted"/>
<dbReference type="EMBL" id="QGDJ01000004">
    <property type="protein sequence ID" value="PWJ19197.1"/>
    <property type="molecule type" value="Genomic_DNA"/>
</dbReference>